<dbReference type="SUPFAM" id="SSF53335">
    <property type="entry name" value="S-adenosyl-L-methionine-dependent methyltransferases"/>
    <property type="match status" value="1"/>
</dbReference>
<name>A0ABZ1TSH7_9ACTN</name>
<feature type="domain" description="Methyltransferase small" evidence="6">
    <location>
        <begin position="88"/>
        <end position="219"/>
    </location>
</feature>
<accession>A0ABZ1TSH7</accession>
<comment type="catalytic activity">
    <reaction evidence="5">
        <text>L-glutaminyl-[peptide chain release factor] + S-adenosyl-L-methionine = N(5)-methyl-L-glutaminyl-[peptide chain release factor] + S-adenosyl-L-homocysteine + H(+)</text>
        <dbReference type="Rhea" id="RHEA:42896"/>
        <dbReference type="Rhea" id="RHEA-COMP:10271"/>
        <dbReference type="Rhea" id="RHEA-COMP:10272"/>
        <dbReference type="ChEBI" id="CHEBI:15378"/>
        <dbReference type="ChEBI" id="CHEBI:30011"/>
        <dbReference type="ChEBI" id="CHEBI:57856"/>
        <dbReference type="ChEBI" id="CHEBI:59789"/>
        <dbReference type="ChEBI" id="CHEBI:61891"/>
        <dbReference type="EC" id="2.1.1.297"/>
    </reaction>
</comment>
<dbReference type="EMBL" id="CP108110">
    <property type="protein sequence ID" value="WUQ81918.1"/>
    <property type="molecule type" value="Genomic_DNA"/>
</dbReference>
<dbReference type="EC" id="2.1.1.297" evidence="1"/>
<evidence type="ECO:0000256" key="5">
    <source>
        <dbReference type="ARBA" id="ARBA00048391"/>
    </source>
</evidence>
<evidence type="ECO:0000259" key="6">
    <source>
        <dbReference type="Pfam" id="PF05175"/>
    </source>
</evidence>
<evidence type="ECO:0000313" key="7">
    <source>
        <dbReference type="EMBL" id="WUQ81918.1"/>
    </source>
</evidence>
<dbReference type="NCBIfam" id="TIGR03704">
    <property type="entry name" value="PrmC_rel_meth"/>
    <property type="match status" value="1"/>
</dbReference>
<dbReference type="InterPro" id="IPR050320">
    <property type="entry name" value="N5-glutamine_MTase"/>
</dbReference>
<dbReference type="Gene3D" id="3.40.50.150">
    <property type="entry name" value="Vaccinia Virus protein VP39"/>
    <property type="match status" value="1"/>
</dbReference>
<sequence>MCAESPGSDDVLPPVFRGVPLPVHPSASLRSSVTARLRAAGCVFAEDEARILLSAADTPAGLAAMIRDRAAGRPLEHVVGWAEFAGLRIAVDPGVFVPRRRSEFLVRTAAALAREHAQVVDLCCGSGALGAALAAEAGHPVRLCAADLDPAAVRCARRNLAGSAAPGTEVFEGDLFDALPTGLRGRVDVLLANVPYVPTADIEFLPAEARVHEARPALDGGADGLDVLRRVAADAPHWLAPGGALLFETSEQQAEAALGVVAAAGLTAAIGYDEDLDATVVTAVRPTLGTP</sequence>
<keyword evidence="2" id="KW-0489">Methyltransferase</keyword>
<organism evidence="7 8">
    <name type="scientific">Kitasatospora purpeofusca</name>
    <dbReference type="NCBI Taxonomy" id="67352"/>
    <lineage>
        <taxon>Bacteria</taxon>
        <taxon>Bacillati</taxon>
        <taxon>Actinomycetota</taxon>
        <taxon>Actinomycetes</taxon>
        <taxon>Kitasatosporales</taxon>
        <taxon>Streptomycetaceae</taxon>
        <taxon>Kitasatospora</taxon>
    </lineage>
</organism>
<dbReference type="Pfam" id="PF05175">
    <property type="entry name" value="MTS"/>
    <property type="match status" value="1"/>
</dbReference>
<dbReference type="InterPro" id="IPR029063">
    <property type="entry name" value="SAM-dependent_MTases_sf"/>
</dbReference>
<keyword evidence="8" id="KW-1185">Reference proteome</keyword>
<dbReference type="InterPro" id="IPR007848">
    <property type="entry name" value="Small_mtfrase_dom"/>
</dbReference>
<keyword evidence="3" id="KW-0808">Transferase</keyword>
<dbReference type="NCBIfam" id="TIGR00536">
    <property type="entry name" value="hemK_fam"/>
    <property type="match status" value="1"/>
</dbReference>
<dbReference type="PANTHER" id="PTHR18895:SF74">
    <property type="entry name" value="MTRF1L RELEASE FACTOR GLUTAMINE METHYLTRANSFERASE"/>
    <property type="match status" value="1"/>
</dbReference>
<evidence type="ECO:0000256" key="3">
    <source>
        <dbReference type="ARBA" id="ARBA00022679"/>
    </source>
</evidence>
<reference evidence="7" key="1">
    <citation type="submission" date="2022-10" db="EMBL/GenBank/DDBJ databases">
        <title>The complete genomes of actinobacterial strains from the NBC collection.</title>
        <authorList>
            <person name="Joergensen T.S."/>
            <person name="Alvarez Arevalo M."/>
            <person name="Sterndorff E.B."/>
            <person name="Faurdal D."/>
            <person name="Vuksanovic O."/>
            <person name="Mourched A.-S."/>
            <person name="Charusanti P."/>
            <person name="Shaw S."/>
            <person name="Blin K."/>
            <person name="Weber T."/>
        </authorList>
    </citation>
    <scope>NUCLEOTIDE SEQUENCE</scope>
    <source>
        <strain evidence="7">NBC_00222</strain>
    </source>
</reference>
<dbReference type="PANTHER" id="PTHR18895">
    <property type="entry name" value="HEMK METHYLTRANSFERASE"/>
    <property type="match status" value="1"/>
</dbReference>
<dbReference type="InterPro" id="IPR022446">
    <property type="entry name" value="MeTrfrase_put"/>
</dbReference>
<keyword evidence="4" id="KW-0949">S-adenosyl-L-methionine</keyword>
<evidence type="ECO:0000256" key="2">
    <source>
        <dbReference type="ARBA" id="ARBA00022603"/>
    </source>
</evidence>
<protein>
    <recommendedName>
        <fullName evidence="1">peptide chain release factor N(5)-glutamine methyltransferase</fullName>
        <ecNumber evidence="1">2.1.1.297</ecNumber>
    </recommendedName>
</protein>
<gene>
    <name evidence="7" type="ORF">OHA16_02370</name>
</gene>
<evidence type="ECO:0000313" key="8">
    <source>
        <dbReference type="Proteomes" id="UP001432222"/>
    </source>
</evidence>
<evidence type="ECO:0000256" key="1">
    <source>
        <dbReference type="ARBA" id="ARBA00012771"/>
    </source>
</evidence>
<dbReference type="InterPro" id="IPR004556">
    <property type="entry name" value="HemK-like"/>
</dbReference>
<proteinExistence type="predicted"/>
<dbReference type="Proteomes" id="UP001432222">
    <property type="component" value="Chromosome"/>
</dbReference>
<evidence type="ECO:0000256" key="4">
    <source>
        <dbReference type="ARBA" id="ARBA00022691"/>
    </source>
</evidence>